<feature type="region of interest" description="Disordered" evidence="1">
    <location>
        <begin position="1"/>
        <end position="23"/>
    </location>
</feature>
<gene>
    <name evidence="2" type="ordered locus">CHY_0533</name>
</gene>
<evidence type="ECO:0000256" key="1">
    <source>
        <dbReference type="SAM" id="MobiDB-lite"/>
    </source>
</evidence>
<dbReference type="STRING" id="246194.CHY_0533"/>
<proteinExistence type="predicted"/>
<evidence type="ECO:0000313" key="3">
    <source>
        <dbReference type="Proteomes" id="UP000002706"/>
    </source>
</evidence>
<organism evidence="2 3">
    <name type="scientific">Carboxydothermus hydrogenoformans (strain ATCC BAA-161 / DSM 6008 / Z-2901)</name>
    <dbReference type="NCBI Taxonomy" id="246194"/>
    <lineage>
        <taxon>Bacteria</taxon>
        <taxon>Bacillati</taxon>
        <taxon>Bacillota</taxon>
        <taxon>Clostridia</taxon>
        <taxon>Thermoanaerobacterales</taxon>
        <taxon>Thermoanaerobacteraceae</taxon>
        <taxon>Carboxydothermus</taxon>
    </lineage>
</organism>
<dbReference type="EMBL" id="CP000141">
    <property type="protein sequence ID" value="ABB13825.1"/>
    <property type="molecule type" value="Genomic_DNA"/>
</dbReference>
<sequence length="42" mass="5273">MEARRSWLWRKSPGRRRPKGEKPSRFARRLCRYFNEVTGFFR</sequence>
<dbReference type="InParanoid" id="Q3AEP3"/>
<dbReference type="HOGENOM" id="CLU_3248961_0_0_9"/>
<dbReference type="Proteomes" id="UP000002706">
    <property type="component" value="Chromosome"/>
</dbReference>
<name>Q3AEP3_CARHZ</name>
<dbReference type="KEGG" id="chy:CHY_0533"/>
<keyword evidence="3" id="KW-1185">Reference proteome</keyword>
<evidence type="ECO:0000313" key="2">
    <source>
        <dbReference type="EMBL" id="ABB13825.1"/>
    </source>
</evidence>
<protein>
    <submittedName>
        <fullName evidence="2">Uncharacterized protein</fullName>
    </submittedName>
</protein>
<accession>Q3AEP3</accession>
<feature type="compositionally biased region" description="Basic residues" evidence="1">
    <location>
        <begin position="12"/>
        <end position="23"/>
    </location>
</feature>
<dbReference type="AlphaFoldDB" id="Q3AEP3"/>
<reference evidence="2 3" key="1">
    <citation type="journal article" date="2005" name="PLoS Genet.">
        <title>Life in hot carbon monoxide: the complete genome sequence of Carboxydothermus hydrogenoformans Z-2901.</title>
        <authorList>
            <person name="Wu M."/>
            <person name="Ren Q."/>
            <person name="Durkin A.S."/>
            <person name="Daugherty S.C."/>
            <person name="Brinkac L.M."/>
            <person name="Dodson R.J."/>
            <person name="Madupu R."/>
            <person name="Sullivan S.A."/>
            <person name="Kolonay J.F."/>
            <person name="Haft D.H."/>
            <person name="Nelson W.C."/>
            <person name="Tallon L.J."/>
            <person name="Jones K.M."/>
            <person name="Ulrich L.E."/>
            <person name="Gonzalez J.M."/>
            <person name="Zhulin I.B."/>
            <person name="Robb F.T."/>
            <person name="Eisen J.A."/>
        </authorList>
    </citation>
    <scope>NUCLEOTIDE SEQUENCE [LARGE SCALE GENOMIC DNA]</scope>
    <source>
        <strain evidence="3">ATCC BAA-161 / DSM 6008 / Z-2901</strain>
    </source>
</reference>